<keyword evidence="2" id="KW-0285">Flavoprotein</keyword>
<evidence type="ECO:0000256" key="2">
    <source>
        <dbReference type="ARBA" id="ARBA00022630"/>
    </source>
</evidence>
<dbReference type="GO" id="GO:0022904">
    <property type="term" value="P:respiratory electron transport chain"/>
    <property type="evidence" value="ECO:0007669"/>
    <property type="project" value="TreeGrafter"/>
</dbReference>
<dbReference type="GO" id="GO:0050660">
    <property type="term" value="F:flavin adenine dinucleotide binding"/>
    <property type="evidence" value="ECO:0007669"/>
    <property type="project" value="InterPro"/>
</dbReference>
<comment type="cofactor">
    <cofactor evidence="1">
        <name>FAD</name>
        <dbReference type="ChEBI" id="CHEBI:57692"/>
    </cofactor>
</comment>
<dbReference type="Gene3D" id="3.30.70.2190">
    <property type="match status" value="1"/>
</dbReference>
<keyword evidence="3" id="KW-0274">FAD</keyword>
<dbReference type="EMBL" id="AUZX01012015">
    <property type="protein sequence ID" value="EQD40709.1"/>
    <property type="molecule type" value="Genomic_DNA"/>
</dbReference>
<dbReference type="InterPro" id="IPR016164">
    <property type="entry name" value="FAD-linked_Oxase-like_C"/>
</dbReference>
<reference evidence="6" key="1">
    <citation type="submission" date="2013-08" db="EMBL/GenBank/DDBJ databases">
        <authorList>
            <person name="Mendez C."/>
            <person name="Richter M."/>
            <person name="Ferrer M."/>
            <person name="Sanchez J."/>
        </authorList>
    </citation>
    <scope>NUCLEOTIDE SEQUENCE</scope>
</reference>
<evidence type="ECO:0000313" key="6">
    <source>
        <dbReference type="EMBL" id="EQD40709.1"/>
    </source>
</evidence>
<dbReference type="InterPro" id="IPR004113">
    <property type="entry name" value="FAD-bd_oxidored_4_C"/>
</dbReference>
<evidence type="ECO:0000256" key="4">
    <source>
        <dbReference type="ARBA" id="ARBA00023002"/>
    </source>
</evidence>
<evidence type="ECO:0000256" key="3">
    <source>
        <dbReference type="ARBA" id="ARBA00022827"/>
    </source>
</evidence>
<gene>
    <name evidence="6" type="ORF">B1A_16347</name>
</gene>
<name>T1AIA1_9ZZZZ</name>
<keyword evidence="4" id="KW-0560">Oxidoreductase</keyword>
<dbReference type="PANTHER" id="PTHR43716:SF1">
    <property type="entry name" value="D-2-HYDROXYGLUTARATE DEHYDROGENASE, MITOCHONDRIAL"/>
    <property type="match status" value="1"/>
</dbReference>
<sequence>MRRLERELGGSLSSFEVMWAEFYRLVTTAPAPGRAILPHGHRFYVLVESRGVSVQADAEHFENVLAGALEDGEVVDAVIAKSDTERKTMWSLRDDVAQVTRDGPVSAFDVSLKINDMPGYLDEVHRALVARWGSECRFVVWGHLGDGNLHVMVGIDDNTP</sequence>
<dbReference type="SUPFAM" id="SSF55103">
    <property type="entry name" value="FAD-linked oxidases, C-terminal domain"/>
    <property type="match status" value="1"/>
</dbReference>
<dbReference type="AlphaFoldDB" id="T1AIA1"/>
<dbReference type="Pfam" id="PF02913">
    <property type="entry name" value="FAD-oxidase_C"/>
    <property type="match status" value="1"/>
</dbReference>
<dbReference type="InterPro" id="IPR051264">
    <property type="entry name" value="FAD-oxidored/transferase_4"/>
</dbReference>
<dbReference type="GO" id="GO:0016491">
    <property type="term" value="F:oxidoreductase activity"/>
    <property type="evidence" value="ECO:0007669"/>
    <property type="project" value="UniProtKB-KW"/>
</dbReference>
<proteinExistence type="predicted"/>
<dbReference type="PANTHER" id="PTHR43716">
    <property type="entry name" value="D-2-HYDROXYGLUTARATE DEHYDROGENASE, MITOCHONDRIAL"/>
    <property type="match status" value="1"/>
</dbReference>
<dbReference type="Gene3D" id="3.30.70.2740">
    <property type="match status" value="1"/>
</dbReference>
<organism evidence="6">
    <name type="scientific">mine drainage metagenome</name>
    <dbReference type="NCBI Taxonomy" id="410659"/>
    <lineage>
        <taxon>unclassified sequences</taxon>
        <taxon>metagenomes</taxon>
        <taxon>ecological metagenomes</taxon>
    </lineage>
</organism>
<accession>T1AIA1</accession>
<feature type="domain" description="FAD-binding oxidoreductase/transferase type 4 C-terminal" evidence="5">
    <location>
        <begin position="6"/>
        <end position="158"/>
    </location>
</feature>
<protein>
    <submittedName>
        <fullName evidence="6">FAD linked oxidase domain-containing protein</fullName>
    </submittedName>
</protein>
<evidence type="ECO:0000259" key="5">
    <source>
        <dbReference type="Pfam" id="PF02913"/>
    </source>
</evidence>
<comment type="caution">
    <text evidence="6">The sequence shown here is derived from an EMBL/GenBank/DDBJ whole genome shotgun (WGS) entry which is preliminary data.</text>
</comment>
<reference evidence="6" key="2">
    <citation type="journal article" date="2014" name="ISME J.">
        <title>Microbial stratification in low pH oxic and suboxic macroscopic growths along an acid mine drainage.</title>
        <authorList>
            <person name="Mendez-Garcia C."/>
            <person name="Mesa V."/>
            <person name="Sprenger R.R."/>
            <person name="Richter M."/>
            <person name="Diez M.S."/>
            <person name="Solano J."/>
            <person name="Bargiela R."/>
            <person name="Golyshina O.V."/>
            <person name="Manteca A."/>
            <person name="Ramos J.L."/>
            <person name="Gallego J.R."/>
            <person name="Llorente I."/>
            <person name="Martins Dos Santos V.A."/>
            <person name="Jensen O.N."/>
            <person name="Pelaez A.I."/>
            <person name="Sanchez J."/>
            <person name="Ferrer M."/>
        </authorList>
    </citation>
    <scope>NUCLEOTIDE SEQUENCE</scope>
</reference>
<evidence type="ECO:0000256" key="1">
    <source>
        <dbReference type="ARBA" id="ARBA00001974"/>
    </source>
</evidence>
<feature type="non-terminal residue" evidence="6">
    <location>
        <position position="160"/>
    </location>
</feature>